<gene>
    <name evidence="5" type="ORF">QR721_12550</name>
</gene>
<dbReference type="Proteomes" id="UP001180087">
    <property type="component" value="Chromosome"/>
</dbReference>
<dbReference type="RefSeq" id="WP_348027496.1">
    <property type="nucleotide sequence ID" value="NZ_CP129113.1"/>
</dbReference>
<dbReference type="EMBL" id="CP129113">
    <property type="protein sequence ID" value="WLV24456.1"/>
    <property type="molecule type" value="Genomic_DNA"/>
</dbReference>
<evidence type="ECO:0000259" key="4">
    <source>
        <dbReference type="Pfam" id="PF01757"/>
    </source>
</evidence>
<keyword evidence="3" id="KW-0812">Transmembrane</keyword>
<dbReference type="GO" id="GO:0016746">
    <property type="term" value="F:acyltransferase activity"/>
    <property type="evidence" value="ECO:0007669"/>
    <property type="project" value="UniProtKB-KW"/>
</dbReference>
<evidence type="ECO:0000313" key="6">
    <source>
        <dbReference type="Proteomes" id="UP001180087"/>
    </source>
</evidence>
<feature type="transmembrane region" description="Helical" evidence="3">
    <location>
        <begin position="71"/>
        <end position="96"/>
    </location>
</feature>
<organism evidence="5 6">
    <name type="scientific">Aciduricibacillus chroicocephali</name>
    <dbReference type="NCBI Taxonomy" id="3054939"/>
    <lineage>
        <taxon>Bacteria</taxon>
        <taxon>Bacillati</taxon>
        <taxon>Bacillota</taxon>
        <taxon>Bacilli</taxon>
        <taxon>Bacillales</taxon>
        <taxon>Bacillaceae</taxon>
        <taxon>Aciduricibacillus</taxon>
    </lineage>
</organism>
<keyword evidence="5" id="KW-0808">Transferase</keyword>
<dbReference type="InterPro" id="IPR002656">
    <property type="entry name" value="Acyl_transf_3_dom"/>
</dbReference>
<reference evidence="5" key="1">
    <citation type="submission" date="2023-06" db="EMBL/GenBank/DDBJ databases">
        <title>A Treasure from Seagulls: Isolation and Description of Aciduricobacillus qingdaonensis gen. nov., sp. nov., a Rare Obligately Uric Acid-utilizing Member in the Family Bacillaceae.</title>
        <authorList>
            <person name="Liu W."/>
            <person name="Wang B."/>
        </authorList>
    </citation>
    <scope>NUCLEOTIDE SEQUENCE</scope>
    <source>
        <strain evidence="5">44XB</strain>
    </source>
</reference>
<sequence length="337" mass="39469">MGKEHYKWIDIARAIGIVAVVMGHGYHELAHHYTYWFHMPLFFILSGFLYKPLNNMGEFASWVGKRAVRLLLPYLTFGIIIYLYIELKEGFTVVSFMEDMYNLMYGGMMMKGLVTVFWFMTCLLITQIVFALIDLIFRSHAIKIGIIILSYLFAHLYAYYQPIETPVPWSADVTFIALSYYAFGYYIKKYIHKVLNLKTFIVTALLTIMFVIYDYKNNYFYNIDLKPNVYNHLLLDFLVPVIICFTIFYISAQIAKFKSSVVISYIGTSAITIMFLHRVVNDFFSHFFSYGIIGFTLIGVLTPFIFYILIKQVPFARFLFLGTRPRKKYEYVKKASA</sequence>
<name>A0ABY9KUA5_9BACI</name>
<dbReference type="InterPro" id="IPR052734">
    <property type="entry name" value="Nod_factor_acetyltransferase"/>
</dbReference>
<comment type="subcellular location">
    <subcellularLocation>
        <location evidence="1">Membrane</location>
    </subcellularLocation>
</comment>
<dbReference type="Pfam" id="PF01757">
    <property type="entry name" value="Acyl_transf_3"/>
    <property type="match status" value="1"/>
</dbReference>
<feature type="transmembrane region" description="Helical" evidence="3">
    <location>
        <begin position="116"/>
        <end position="137"/>
    </location>
</feature>
<keyword evidence="5" id="KW-0012">Acyltransferase</keyword>
<keyword evidence="6" id="KW-1185">Reference proteome</keyword>
<dbReference type="PANTHER" id="PTHR37312">
    <property type="entry name" value="MEMBRANE-BOUND ACYLTRANSFERASE YKRP-RELATED"/>
    <property type="match status" value="1"/>
</dbReference>
<evidence type="ECO:0000256" key="1">
    <source>
        <dbReference type="ARBA" id="ARBA00004370"/>
    </source>
</evidence>
<evidence type="ECO:0000256" key="2">
    <source>
        <dbReference type="ARBA" id="ARBA00007400"/>
    </source>
</evidence>
<comment type="similarity">
    <text evidence="2">Belongs to the acyltransferase 3 family.</text>
</comment>
<feature type="transmembrane region" description="Helical" evidence="3">
    <location>
        <begin position="194"/>
        <end position="213"/>
    </location>
</feature>
<feature type="transmembrane region" description="Helical" evidence="3">
    <location>
        <begin position="233"/>
        <end position="250"/>
    </location>
</feature>
<protein>
    <submittedName>
        <fullName evidence="5">Acyltransferase family protein</fullName>
    </submittedName>
</protein>
<accession>A0ABY9KUA5</accession>
<feature type="transmembrane region" description="Helical" evidence="3">
    <location>
        <begin position="166"/>
        <end position="187"/>
    </location>
</feature>
<feature type="transmembrane region" description="Helical" evidence="3">
    <location>
        <begin position="144"/>
        <end position="160"/>
    </location>
</feature>
<keyword evidence="3" id="KW-0472">Membrane</keyword>
<evidence type="ECO:0000256" key="3">
    <source>
        <dbReference type="SAM" id="Phobius"/>
    </source>
</evidence>
<dbReference type="PANTHER" id="PTHR37312:SF1">
    <property type="entry name" value="MEMBRANE-BOUND ACYLTRANSFERASE YKRP-RELATED"/>
    <property type="match status" value="1"/>
</dbReference>
<feature type="transmembrane region" description="Helical" evidence="3">
    <location>
        <begin position="287"/>
        <end position="310"/>
    </location>
</feature>
<proteinExistence type="inferred from homology"/>
<feature type="transmembrane region" description="Helical" evidence="3">
    <location>
        <begin position="33"/>
        <end position="50"/>
    </location>
</feature>
<evidence type="ECO:0000313" key="5">
    <source>
        <dbReference type="EMBL" id="WLV24456.1"/>
    </source>
</evidence>
<keyword evidence="3" id="KW-1133">Transmembrane helix</keyword>
<feature type="transmembrane region" description="Helical" evidence="3">
    <location>
        <begin position="262"/>
        <end position="281"/>
    </location>
</feature>
<feature type="domain" description="Acyltransferase 3" evidence="4">
    <location>
        <begin position="7"/>
        <end position="308"/>
    </location>
</feature>